<accession>A0A2P5WKF0</accession>
<proteinExistence type="predicted"/>
<sequence>MEDGGGCVGWQVSLQNWMAINVDIIVDVDSGEAAIGWVIQDAQRASICVFMRKIGVAPLLSTKLRAAYKDLKIAQGKDYQLVILKSDMAGW</sequence>
<organism evidence="1 2">
    <name type="scientific">Gossypium barbadense</name>
    <name type="common">Sea Island cotton</name>
    <name type="synonym">Hibiscus barbadensis</name>
    <dbReference type="NCBI Taxonomy" id="3634"/>
    <lineage>
        <taxon>Eukaryota</taxon>
        <taxon>Viridiplantae</taxon>
        <taxon>Streptophyta</taxon>
        <taxon>Embryophyta</taxon>
        <taxon>Tracheophyta</taxon>
        <taxon>Spermatophyta</taxon>
        <taxon>Magnoliopsida</taxon>
        <taxon>eudicotyledons</taxon>
        <taxon>Gunneridae</taxon>
        <taxon>Pentapetalae</taxon>
        <taxon>rosids</taxon>
        <taxon>malvids</taxon>
        <taxon>Malvales</taxon>
        <taxon>Malvaceae</taxon>
        <taxon>Malvoideae</taxon>
        <taxon>Gossypium</taxon>
    </lineage>
</organism>
<dbReference type="Proteomes" id="UP000239757">
    <property type="component" value="Unassembled WGS sequence"/>
</dbReference>
<name>A0A2P5WKF0_GOSBA</name>
<dbReference type="EMBL" id="KZ667293">
    <property type="protein sequence ID" value="PPR91551.1"/>
    <property type="molecule type" value="Genomic_DNA"/>
</dbReference>
<gene>
    <name evidence="1" type="ORF">GOBAR_AA29133</name>
</gene>
<dbReference type="AlphaFoldDB" id="A0A2P5WKF0"/>
<reference evidence="1 2" key="1">
    <citation type="submission" date="2015-01" db="EMBL/GenBank/DDBJ databases">
        <title>Genome of allotetraploid Gossypium barbadense reveals genomic plasticity and fiber elongation in cotton evolution.</title>
        <authorList>
            <person name="Chen X."/>
            <person name="Liu X."/>
            <person name="Zhao B."/>
            <person name="Zheng H."/>
            <person name="Hu Y."/>
            <person name="Lu G."/>
            <person name="Yang C."/>
            <person name="Chen J."/>
            <person name="Shan C."/>
            <person name="Zhang L."/>
            <person name="Zhou Y."/>
            <person name="Wang L."/>
            <person name="Guo W."/>
            <person name="Bai Y."/>
            <person name="Ruan J."/>
            <person name="Shangguan X."/>
            <person name="Mao Y."/>
            <person name="Jiang J."/>
            <person name="Zhu Y."/>
            <person name="Lei J."/>
            <person name="Kang H."/>
            <person name="Chen S."/>
            <person name="He X."/>
            <person name="Wang R."/>
            <person name="Wang Y."/>
            <person name="Chen J."/>
            <person name="Wang L."/>
            <person name="Yu S."/>
            <person name="Wang B."/>
            <person name="Wei J."/>
            <person name="Song S."/>
            <person name="Lu X."/>
            <person name="Gao Z."/>
            <person name="Gu W."/>
            <person name="Deng X."/>
            <person name="Ma D."/>
            <person name="Wang S."/>
            <person name="Liang W."/>
            <person name="Fang L."/>
            <person name="Cai C."/>
            <person name="Zhu X."/>
            <person name="Zhou B."/>
            <person name="Zhang Y."/>
            <person name="Chen Z."/>
            <person name="Xu S."/>
            <person name="Zhu R."/>
            <person name="Wang S."/>
            <person name="Zhang T."/>
            <person name="Zhao G."/>
        </authorList>
    </citation>
    <scope>NUCLEOTIDE SEQUENCE [LARGE SCALE GENOMIC DNA]</scope>
    <source>
        <strain evidence="2">cv. Xinhai21</strain>
        <tissue evidence="1">Leaf</tissue>
    </source>
</reference>
<protein>
    <submittedName>
        <fullName evidence="1">Uncharacterized protein</fullName>
    </submittedName>
</protein>
<evidence type="ECO:0000313" key="1">
    <source>
        <dbReference type="EMBL" id="PPR91551.1"/>
    </source>
</evidence>
<evidence type="ECO:0000313" key="2">
    <source>
        <dbReference type="Proteomes" id="UP000239757"/>
    </source>
</evidence>